<evidence type="ECO:0000313" key="4">
    <source>
        <dbReference type="EMBL" id="ADH64448.1"/>
    </source>
</evidence>
<name>D7BBI6_ALLS1</name>
<reference evidence="4 5" key="1">
    <citation type="journal article" date="2010" name="Stand. Genomic Sci.">
        <title>Complete genome sequence of Meiothermus silvanus type strain (VI-R2).</title>
        <authorList>
            <person name="Sikorski J."/>
            <person name="Tindall B.J."/>
            <person name="Lowry S."/>
            <person name="Lucas S."/>
            <person name="Nolan M."/>
            <person name="Copeland A."/>
            <person name="Glavina Del Rio T."/>
            <person name="Tice H."/>
            <person name="Cheng J.F."/>
            <person name="Han C."/>
            <person name="Pitluck S."/>
            <person name="Liolios K."/>
            <person name="Ivanova N."/>
            <person name="Mavromatis K."/>
            <person name="Mikhailova N."/>
            <person name="Pati A."/>
            <person name="Goodwin L."/>
            <person name="Chen A."/>
            <person name="Palaniappan K."/>
            <person name="Land M."/>
            <person name="Hauser L."/>
            <person name="Chang Y.J."/>
            <person name="Jeffries C.D."/>
            <person name="Rohde M."/>
            <person name="Goker M."/>
            <person name="Woyke T."/>
            <person name="Bristow J."/>
            <person name="Eisen J.A."/>
            <person name="Markowitz V."/>
            <person name="Hugenholtz P."/>
            <person name="Kyrpides N.C."/>
            <person name="Klenk H.P."/>
            <person name="Lapidus A."/>
        </authorList>
    </citation>
    <scope>NUCLEOTIDE SEQUENCE [LARGE SCALE GENOMIC DNA]</scope>
    <source>
        <strain evidence="5">ATCC 700542 / DSM 9946 / VI-R2</strain>
    </source>
</reference>
<keyword evidence="2" id="KW-0012">Acyltransferase</keyword>
<organism evidence="4 5">
    <name type="scientific">Allomeiothermus silvanus (strain ATCC 700542 / DSM 9946 / NBRC 106475 / NCIMB 13440 / VI-R2)</name>
    <name type="common">Thermus silvanus</name>
    <dbReference type="NCBI Taxonomy" id="526227"/>
    <lineage>
        <taxon>Bacteria</taxon>
        <taxon>Thermotogati</taxon>
        <taxon>Deinococcota</taxon>
        <taxon>Deinococci</taxon>
        <taxon>Thermales</taxon>
        <taxon>Thermaceae</taxon>
        <taxon>Allomeiothermus</taxon>
    </lineage>
</organism>
<evidence type="ECO:0000313" key="5">
    <source>
        <dbReference type="Proteomes" id="UP000001916"/>
    </source>
</evidence>
<dbReference type="Proteomes" id="UP000001916">
    <property type="component" value="Chromosome"/>
</dbReference>
<dbReference type="STRING" id="526227.Mesil_2599"/>
<dbReference type="PROSITE" id="PS51186">
    <property type="entry name" value="GNAT"/>
    <property type="match status" value="2"/>
</dbReference>
<dbReference type="InterPro" id="IPR000182">
    <property type="entry name" value="GNAT_dom"/>
</dbReference>
<feature type="domain" description="N-acetyltransferase" evidence="3">
    <location>
        <begin position="194"/>
        <end position="339"/>
    </location>
</feature>
<dbReference type="SUPFAM" id="SSF55729">
    <property type="entry name" value="Acyl-CoA N-acyltransferases (Nat)"/>
    <property type="match status" value="1"/>
</dbReference>
<dbReference type="EMBL" id="CP002042">
    <property type="protein sequence ID" value="ADH64448.1"/>
    <property type="molecule type" value="Genomic_DNA"/>
</dbReference>
<dbReference type="AlphaFoldDB" id="D7BBI6"/>
<accession>D7BBI6</accession>
<dbReference type="RefSeq" id="WP_013158988.1">
    <property type="nucleotide sequence ID" value="NC_014212.1"/>
</dbReference>
<evidence type="ECO:0000259" key="3">
    <source>
        <dbReference type="PROSITE" id="PS51186"/>
    </source>
</evidence>
<proteinExistence type="predicted"/>
<protein>
    <submittedName>
        <fullName evidence="4">GCN5-related N-acetyltransferase</fullName>
    </submittedName>
</protein>
<gene>
    <name evidence="4" type="ordered locus">Mesil_2599</name>
</gene>
<dbReference type="eggNOG" id="COG3153">
    <property type="taxonomic scope" value="Bacteria"/>
</dbReference>
<dbReference type="InterPro" id="IPR016181">
    <property type="entry name" value="Acyl_CoA_acyltransferase"/>
</dbReference>
<evidence type="ECO:0000256" key="2">
    <source>
        <dbReference type="ARBA" id="ARBA00023315"/>
    </source>
</evidence>
<sequence>MLRAFERSDVPAILELWNRRWGNLFPLDEALWAQQTVGDPQHFRPDLARVAVEGQRIVGAVSMKTPPNPVTGGSWASQNPKNAWISFVLVEPGREADLGPKLLEYALEALRREGFEWVQYGGDPSHFFPGVPREDSSLAELLQGYGFEKRKTEGKDRLEQDLIRDLSDYQLPEEARAALQASGLAAFAQRNTRLETASCTRENVPGLLDFLAENFPGRWLYDTQERLKVELTPADILVLKGQGRIWGFCHLYHAGSRRIGPGIYWRKALGPGYGGLGPIGVSRDLRGRGLGFALLCYGVQRLKELGVQRMVIDWTTLADFYGKIGFKPWRSYLAYSRKL</sequence>
<dbReference type="eggNOG" id="COG1246">
    <property type="taxonomic scope" value="Bacteria"/>
</dbReference>
<keyword evidence="1" id="KW-0808">Transferase</keyword>
<dbReference type="PANTHER" id="PTHR43877">
    <property type="entry name" value="AMINOALKYLPHOSPHONATE N-ACETYLTRANSFERASE-RELATED-RELATED"/>
    <property type="match status" value="1"/>
</dbReference>
<dbReference type="OrthoDB" id="2861902at2"/>
<dbReference type="InterPro" id="IPR050832">
    <property type="entry name" value="Bact_Acetyltransf"/>
</dbReference>
<dbReference type="GO" id="GO:0016747">
    <property type="term" value="F:acyltransferase activity, transferring groups other than amino-acyl groups"/>
    <property type="evidence" value="ECO:0007669"/>
    <property type="project" value="InterPro"/>
</dbReference>
<dbReference type="KEGG" id="msv:Mesil_2599"/>
<dbReference type="CDD" id="cd04301">
    <property type="entry name" value="NAT_SF"/>
    <property type="match status" value="1"/>
</dbReference>
<dbReference type="HOGENOM" id="CLU_074359_0_0_0"/>
<evidence type="ECO:0000256" key="1">
    <source>
        <dbReference type="ARBA" id="ARBA00022679"/>
    </source>
</evidence>
<feature type="domain" description="N-acetyltransferase" evidence="3">
    <location>
        <begin position="1"/>
        <end position="167"/>
    </location>
</feature>
<keyword evidence="5" id="KW-1185">Reference proteome</keyword>
<dbReference type="Pfam" id="PF00583">
    <property type="entry name" value="Acetyltransf_1"/>
    <property type="match status" value="1"/>
</dbReference>
<dbReference type="Gene3D" id="3.40.630.30">
    <property type="match status" value="2"/>
</dbReference>